<dbReference type="Proteomes" id="UP000267096">
    <property type="component" value="Unassembled WGS sequence"/>
</dbReference>
<proteinExistence type="predicted"/>
<accession>A0A0M3K7U3</accession>
<evidence type="ECO:0000313" key="1">
    <source>
        <dbReference type="EMBL" id="VDK57799.1"/>
    </source>
</evidence>
<protein>
    <submittedName>
        <fullName evidence="1 3">Uncharacterized protein</fullName>
    </submittedName>
</protein>
<reference evidence="3" key="1">
    <citation type="submission" date="2017-02" db="UniProtKB">
        <authorList>
            <consortium name="WormBaseParasite"/>
        </authorList>
    </citation>
    <scope>IDENTIFICATION</scope>
</reference>
<organism evidence="3">
    <name type="scientific">Anisakis simplex</name>
    <name type="common">Herring worm</name>
    <dbReference type="NCBI Taxonomy" id="6269"/>
    <lineage>
        <taxon>Eukaryota</taxon>
        <taxon>Metazoa</taxon>
        <taxon>Ecdysozoa</taxon>
        <taxon>Nematoda</taxon>
        <taxon>Chromadorea</taxon>
        <taxon>Rhabditida</taxon>
        <taxon>Spirurina</taxon>
        <taxon>Ascaridomorpha</taxon>
        <taxon>Ascaridoidea</taxon>
        <taxon>Anisakidae</taxon>
        <taxon>Anisakis</taxon>
        <taxon>Anisakis simplex complex</taxon>
    </lineage>
</organism>
<dbReference type="EMBL" id="UYRR01033097">
    <property type="protein sequence ID" value="VDK57799.1"/>
    <property type="molecule type" value="Genomic_DNA"/>
</dbReference>
<sequence length="104" mass="11382">MELPTASPISPLRTAIFHVGTPPIQHAPLCALSSTTFESLRESNEHSFSPATSFESDFDLQIAQLITITFTSCAPYPCAVVVESTVHVVDRFTSDSSECKMLKY</sequence>
<dbReference type="WBParaSite" id="ASIM_0001703401-mRNA-1">
    <property type="protein sequence ID" value="ASIM_0001703401-mRNA-1"/>
    <property type="gene ID" value="ASIM_0001703401"/>
</dbReference>
<reference evidence="1 2" key="2">
    <citation type="submission" date="2018-11" db="EMBL/GenBank/DDBJ databases">
        <authorList>
            <consortium name="Pathogen Informatics"/>
        </authorList>
    </citation>
    <scope>NUCLEOTIDE SEQUENCE [LARGE SCALE GENOMIC DNA]</scope>
</reference>
<evidence type="ECO:0000313" key="3">
    <source>
        <dbReference type="WBParaSite" id="ASIM_0001703401-mRNA-1"/>
    </source>
</evidence>
<name>A0A0M3K7U3_ANISI</name>
<keyword evidence="2" id="KW-1185">Reference proteome</keyword>
<evidence type="ECO:0000313" key="2">
    <source>
        <dbReference type="Proteomes" id="UP000267096"/>
    </source>
</evidence>
<dbReference type="AlphaFoldDB" id="A0A0M3K7U3"/>
<gene>
    <name evidence="1" type="ORF">ASIM_LOCUS16442</name>
</gene>